<keyword evidence="4" id="KW-1185">Reference proteome</keyword>
<proteinExistence type="predicted"/>
<evidence type="ECO:0000313" key="3">
    <source>
        <dbReference type="EMBL" id="SDX33490.1"/>
    </source>
</evidence>
<dbReference type="EMBL" id="FNOT01000001">
    <property type="protein sequence ID" value="SDX33490.1"/>
    <property type="molecule type" value="Genomic_DNA"/>
</dbReference>
<sequence length="205" mass="20993">MRAFRRRPLAESTSAAVLALAGTALLLSGCGDTEPAPTLSDDPAEVDGGAVGPDVRLTDDVGLQQVQLEWPPDGVYGPGEDARLFMAVTNTGGDPVTLTDISGPDFGGVRAGTAEGQGLPLTVDAEDTLYVGAEGPPEVTLLDLGRELRSSQSIPVTFTFAEAGKVTVDVPVSAEGQTPAPPFDFPDDDPDQDPTEDGTGSPATS</sequence>
<feature type="chain" id="PRO_5039223145" description="Copper(I)-binding protein" evidence="2">
    <location>
        <begin position="27"/>
        <end position="205"/>
    </location>
</feature>
<evidence type="ECO:0000256" key="2">
    <source>
        <dbReference type="SAM" id="SignalP"/>
    </source>
</evidence>
<gene>
    <name evidence="3" type="ORF">SAMN05660209_00196</name>
</gene>
<feature type="compositionally biased region" description="Acidic residues" evidence="1">
    <location>
        <begin position="185"/>
        <end position="196"/>
    </location>
</feature>
<keyword evidence="2" id="KW-0732">Signal</keyword>
<dbReference type="Pfam" id="PF04314">
    <property type="entry name" value="PCuAC"/>
    <property type="match status" value="1"/>
</dbReference>
<dbReference type="InterPro" id="IPR036182">
    <property type="entry name" value="PCuAC_sf"/>
</dbReference>
<dbReference type="RefSeq" id="WP_091150516.1">
    <property type="nucleotide sequence ID" value="NZ_FNOT01000001.1"/>
</dbReference>
<organism evidence="3 4">
    <name type="scientific">Geodermatophilus africanus</name>
    <dbReference type="NCBI Taxonomy" id="1137993"/>
    <lineage>
        <taxon>Bacteria</taxon>
        <taxon>Bacillati</taxon>
        <taxon>Actinomycetota</taxon>
        <taxon>Actinomycetes</taxon>
        <taxon>Geodermatophilales</taxon>
        <taxon>Geodermatophilaceae</taxon>
        <taxon>Geodermatophilus</taxon>
    </lineage>
</organism>
<dbReference type="PROSITE" id="PS51257">
    <property type="entry name" value="PROKAR_LIPOPROTEIN"/>
    <property type="match status" value="1"/>
</dbReference>
<evidence type="ECO:0008006" key="5">
    <source>
        <dbReference type="Google" id="ProtNLM"/>
    </source>
</evidence>
<dbReference type="InterPro" id="IPR007410">
    <property type="entry name" value="LpqE-like"/>
</dbReference>
<feature type="signal peptide" evidence="2">
    <location>
        <begin position="1"/>
        <end position="26"/>
    </location>
</feature>
<dbReference type="STRING" id="1137993.SAMN05660209_00196"/>
<evidence type="ECO:0000256" key="1">
    <source>
        <dbReference type="SAM" id="MobiDB-lite"/>
    </source>
</evidence>
<reference evidence="4" key="1">
    <citation type="submission" date="2016-10" db="EMBL/GenBank/DDBJ databases">
        <authorList>
            <person name="Varghese N."/>
            <person name="Submissions S."/>
        </authorList>
    </citation>
    <scope>NUCLEOTIDE SEQUENCE [LARGE SCALE GENOMIC DNA]</scope>
    <source>
        <strain evidence="4">DSM 45422</strain>
    </source>
</reference>
<dbReference type="OrthoDB" id="5188566at2"/>
<dbReference type="AlphaFoldDB" id="A0A1H3AUS5"/>
<evidence type="ECO:0000313" key="4">
    <source>
        <dbReference type="Proteomes" id="UP000198921"/>
    </source>
</evidence>
<dbReference type="Gene3D" id="2.60.40.1890">
    <property type="entry name" value="PCu(A)C copper chaperone"/>
    <property type="match status" value="1"/>
</dbReference>
<dbReference type="SUPFAM" id="SSF110087">
    <property type="entry name" value="DR1885-like metal-binding protein"/>
    <property type="match status" value="1"/>
</dbReference>
<accession>A0A1H3AUS5</accession>
<protein>
    <recommendedName>
        <fullName evidence="5">Copper(I)-binding protein</fullName>
    </recommendedName>
</protein>
<name>A0A1H3AUS5_9ACTN</name>
<feature type="region of interest" description="Disordered" evidence="1">
    <location>
        <begin position="170"/>
        <end position="205"/>
    </location>
</feature>
<dbReference type="Proteomes" id="UP000198921">
    <property type="component" value="Unassembled WGS sequence"/>
</dbReference>